<accession>A0ABD2KI36</accession>
<sequence length="147" mass="16473">MLCRRYAKQNSKFKCVHSTRLGLRISLHQNAHQKRSKVDILGNDALSVRSEIDEKYWYSISELDVQGSCFCHGHAQRCVPIGHGLSGAAIRSSDVVVVHDICECQHNTKGLNCEQCQDLYNDLPWRPGSGEQSKDCGQCECNGHATR</sequence>
<dbReference type="Gene3D" id="2.10.25.10">
    <property type="entry name" value="Laminin"/>
    <property type="match status" value="1"/>
</dbReference>
<dbReference type="InterPro" id="IPR002049">
    <property type="entry name" value="LE_dom"/>
</dbReference>
<dbReference type="SUPFAM" id="SSF57196">
    <property type="entry name" value="EGF/Laminin"/>
    <property type="match status" value="1"/>
</dbReference>
<dbReference type="CDD" id="cd00055">
    <property type="entry name" value="EGF_Lam"/>
    <property type="match status" value="1"/>
</dbReference>
<dbReference type="PROSITE" id="PS01248">
    <property type="entry name" value="EGF_LAM_1"/>
    <property type="match status" value="1"/>
</dbReference>
<dbReference type="InterPro" id="IPR050440">
    <property type="entry name" value="Laminin/Netrin_ECM"/>
</dbReference>
<dbReference type="SMART" id="SM00180">
    <property type="entry name" value="EGF_Lam"/>
    <property type="match status" value="1"/>
</dbReference>
<dbReference type="Pfam" id="PF00053">
    <property type="entry name" value="EGF_laminin"/>
    <property type="match status" value="1"/>
</dbReference>
<dbReference type="EMBL" id="JBICCN010000023">
    <property type="protein sequence ID" value="KAL3102584.1"/>
    <property type="molecule type" value="Genomic_DNA"/>
</dbReference>
<keyword evidence="1" id="KW-1015">Disulfide bond</keyword>
<proteinExistence type="predicted"/>
<gene>
    <name evidence="4" type="ORF">niasHS_000912</name>
</gene>
<keyword evidence="2" id="KW-0424">Laminin EGF-like domain</keyword>
<dbReference type="PANTHER" id="PTHR10574">
    <property type="entry name" value="NETRIN/LAMININ-RELATED"/>
    <property type="match status" value="1"/>
</dbReference>
<evidence type="ECO:0000313" key="4">
    <source>
        <dbReference type="EMBL" id="KAL3102584.1"/>
    </source>
</evidence>
<protein>
    <recommendedName>
        <fullName evidence="3">Laminin EGF-like domain-containing protein</fullName>
    </recommendedName>
</protein>
<dbReference type="Gene3D" id="2.60.120.260">
    <property type="entry name" value="Galactose-binding domain-like"/>
    <property type="match status" value="1"/>
</dbReference>
<reference evidence="4 5" key="1">
    <citation type="submission" date="2024-10" db="EMBL/GenBank/DDBJ databases">
        <authorList>
            <person name="Kim D."/>
        </authorList>
    </citation>
    <scope>NUCLEOTIDE SEQUENCE [LARGE SCALE GENOMIC DNA]</scope>
    <source>
        <strain evidence="4">Taebaek</strain>
    </source>
</reference>
<evidence type="ECO:0000313" key="5">
    <source>
        <dbReference type="Proteomes" id="UP001620645"/>
    </source>
</evidence>
<feature type="domain" description="Laminin EGF-like" evidence="3">
    <location>
        <begin position="102"/>
        <end position="136"/>
    </location>
</feature>
<dbReference type="Proteomes" id="UP001620645">
    <property type="component" value="Unassembled WGS sequence"/>
</dbReference>
<evidence type="ECO:0000259" key="3">
    <source>
        <dbReference type="PROSITE" id="PS01248"/>
    </source>
</evidence>
<comment type="caution">
    <text evidence="4">The sequence shown here is derived from an EMBL/GenBank/DDBJ whole genome shotgun (WGS) entry which is preliminary data.</text>
</comment>
<name>A0ABD2KI36_HETSC</name>
<dbReference type="PANTHER" id="PTHR10574:SF375">
    <property type="entry name" value="LAMININ SUBUNIT BETA-1"/>
    <property type="match status" value="1"/>
</dbReference>
<keyword evidence="5" id="KW-1185">Reference proteome</keyword>
<organism evidence="4 5">
    <name type="scientific">Heterodera schachtii</name>
    <name type="common">Sugarbeet cyst nematode worm</name>
    <name type="synonym">Tylenchus schachtii</name>
    <dbReference type="NCBI Taxonomy" id="97005"/>
    <lineage>
        <taxon>Eukaryota</taxon>
        <taxon>Metazoa</taxon>
        <taxon>Ecdysozoa</taxon>
        <taxon>Nematoda</taxon>
        <taxon>Chromadorea</taxon>
        <taxon>Rhabditida</taxon>
        <taxon>Tylenchina</taxon>
        <taxon>Tylenchomorpha</taxon>
        <taxon>Tylenchoidea</taxon>
        <taxon>Heteroderidae</taxon>
        <taxon>Heteroderinae</taxon>
        <taxon>Heterodera</taxon>
    </lineage>
</organism>
<dbReference type="AlphaFoldDB" id="A0ABD2KI36"/>
<evidence type="ECO:0000256" key="2">
    <source>
        <dbReference type="ARBA" id="ARBA00023292"/>
    </source>
</evidence>
<evidence type="ECO:0000256" key="1">
    <source>
        <dbReference type="ARBA" id="ARBA00023157"/>
    </source>
</evidence>